<comment type="caution">
    <text evidence="1">The sequence shown here is derived from an EMBL/GenBank/DDBJ whole genome shotgun (WGS) entry which is preliminary data.</text>
</comment>
<dbReference type="AlphaFoldDB" id="A0A7W5UVA7"/>
<proteinExistence type="predicted"/>
<sequence>MLQNFREKEKTKSLKEKMRRFYILGEENLCGKSQFFKDTEKSARRREKSSVKKIPSKVTRQYSGFIVEIPTRLVSFPES</sequence>
<organism evidence="1 2">
    <name type="scientific">Alloprevotella rava</name>
    <dbReference type="NCBI Taxonomy" id="671218"/>
    <lineage>
        <taxon>Bacteria</taxon>
        <taxon>Pseudomonadati</taxon>
        <taxon>Bacteroidota</taxon>
        <taxon>Bacteroidia</taxon>
        <taxon>Bacteroidales</taxon>
        <taxon>Prevotellaceae</taxon>
        <taxon>Alloprevotella</taxon>
    </lineage>
</organism>
<evidence type="ECO:0000313" key="1">
    <source>
        <dbReference type="EMBL" id="MBB3702229.1"/>
    </source>
</evidence>
<dbReference type="Proteomes" id="UP000541425">
    <property type="component" value="Unassembled WGS sequence"/>
</dbReference>
<evidence type="ECO:0000313" key="2">
    <source>
        <dbReference type="Proteomes" id="UP000541425"/>
    </source>
</evidence>
<name>A0A7W5UVA7_9BACT</name>
<accession>A0A7W5UVA7</accession>
<protein>
    <submittedName>
        <fullName evidence="1">Uncharacterized protein</fullName>
    </submittedName>
</protein>
<gene>
    <name evidence="1" type="ORF">FHS60_000682</name>
</gene>
<dbReference type="EMBL" id="JACICA010000002">
    <property type="protein sequence ID" value="MBB3702229.1"/>
    <property type="molecule type" value="Genomic_DNA"/>
</dbReference>
<reference evidence="1 2" key="1">
    <citation type="submission" date="2020-08" db="EMBL/GenBank/DDBJ databases">
        <title>Genomic Encyclopedia of Type Strains, Phase IV (KMG-IV): sequencing the most valuable type-strain genomes for metagenomic binning, comparative biology and taxonomic classification.</title>
        <authorList>
            <person name="Goeker M."/>
        </authorList>
    </citation>
    <scope>NUCLEOTIDE SEQUENCE [LARGE SCALE GENOMIC DNA]</scope>
    <source>
        <strain evidence="1 2">DSM 22548</strain>
    </source>
</reference>